<organism evidence="1 2">
    <name type="scientific">Brachionus plicatilis</name>
    <name type="common">Marine rotifer</name>
    <name type="synonym">Brachionus muelleri</name>
    <dbReference type="NCBI Taxonomy" id="10195"/>
    <lineage>
        <taxon>Eukaryota</taxon>
        <taxon>Metazoa</taxon>
        <taxon>Spiralia</taxon>
        <taxon>Gnathifera</taxon>
        <taxon>Rotifera</taxon>
        <taxon>Eurotatoria</taxon>
        <taxon>Monogononta</taxon>
        <taxon>Pseudotrocha</taxon>
        <taxon>Ploima</taxon>
        <taxon>Brachionidae</taxon>
        <taxon>Brachionus</taxon>
    </lineage>
</organism>
<gene>
    <name evidence="1" type="ORF">BpHYR1_046610</name>
</gene>
<evidence type="ECO:0000313" key="2">
    <source>
        <dbReference type="Proteomes" id="UP000276133"/>
    </source>
</evidence>
<proteinExistence type="predicted"/>
<sequence length="94" mass="11014">MEKFIVCSTFQAVNLDQCGLLMKQDYEKILSTDLYKSHNKKSQKIKITPQKCFFKPVISKYIMDNNDECRIISVVDFPHECRIISVVDFPLSNY</sequence>
<accession>A0A3M7QWV6</accession>
<dbReference type="EMBL" id="REGN01004940">
    <property type="protein sequence ID" value="RNA15468.1"/>
    <property type="molecule type" value="Genomic_DNA"/>
</dbReference>
<evidence type="ECO:0000313" key="1">
    <source>
        <dbReference type="EMBL" id="RNA15468.1"/>
    </source>
</evidence>
<keyword evidence="2" id="KW-1185">Reference proteome</keyword>
<protein>
    <submittedName>
        <fullName evidence="1">Uncharacterized protein</fullName>
    </submittedName>
</protein>
<dbReference type="AlphaFoldDB" id="A0A3M7QWV6"/>
<name>A0A3M7QWV6_BRAPC</name>
<dbReference type="Proteomes" id="UP000276133">
    <property type="component" value="Unassembled WGS sequence"/>
</dbReference>
<comment type="caution">
    <text evidence="1">The sequence shown here is derived from an EMBL/GenBank/DDBJ whole genome shotgun (WGS) entry which is preliminary data.</text>
</comment>
<reference evidence="1 2" key="1">
    <citation type="journal article" date="2018" name="Sci. Rep.">
        <title>Genomic signatures of local adaptation to the degree of environmental predictability in rotifers.</title>
        <authorList>
            <person name="Franch-Gras L."/>
            <person name="Hahn C."/>
            <person name="Garcia-Roger E.M."/>
            <person name="Carmona M.J."/>
            <person name="Serra M."/>
            <person name="Gomez A."/>
        </authorList>
    </citation>
    <scope>NUCLEOTIDE SEQUENCE [LARGE SCALE GENOMIC DNA]</scope>
    <source>
        <strain evidence="1">HYR1</strain>
    </source>
</reference>